<name>A0A1G2HX69_9BACT</name>
<dbReference type="Gene3D" id="3.30.450.20">
    <property type="entry name" value="PAS domain"/>
    <property type="match status" value="1"/>
</dbReference>
<keyword evidence="1" id="KW-0812">Transmembrane</keyword>
<gene>
    <name evidence="3" type="ORF">A3D35_02840</name>
</gene>
<feature type="domain" description="PAS" evidence="2">
    <location>
        <begin position="395"/>
        <end position="441"/>
    </location>
</feature>
<proteinExistence type="predicted"/>
<organism evidence="3 4">
    <name type="scientific">Candidatus Staskawiczbacteria bacterium RIFCSPHIGHO2_02_FULL_34_9</name>
    <dbReference type="NCBI Taxonomy" id="1802206"/>
    <lineage>
        <taxon>Bacteria</taxon>
        <taxon>Candidatus Staskawicziibacteriota</taxon>
    </lineage>
</organism>
<keyword evidence="1" id="KW-0472">Membrane</keyword>
<dbReference type="STRING" id="1802206.A3D35_02840"/>
<dbReference type="Proteomes" id="UP000176421">
    <property type="component" value="Unassembled WGS sequence"/>
</dbReference>
<dbReference type="InterPro" id="IPR035965">
    <property type="entry name" value="PAS-like_dom_sf"/>
</dbReference>
<accession>A0A1G2HX69</accession>
<dbReference type="InterPro" id="IPR013783">
    <property type="entry name" value="Ig-like_fold"/>
</dbReference>
<protein>
    <recommendedName>
        <fullName evidence="2">PAS domain-containing protein</fullName>
    </recommendedName>
</protein>
<dbReference type="CDD" id="cd00130">
    <property type="entry name" value="PAS"/>
    <property type="match status" value="1"/>
</dbReference>
<dbReference type="PROSITE" id="PS50112">
    <property type="entry name" value="PAS"/>
    <property type="match status" value="1"/>
</dbReference>
<evidence type="ECO:0000259" key="2">
    <source>
        <dbReference type="PROSITE" id="PS50112"/>
    </source>
</evidence>
<dbReference type="AlphaFoldDB" id="A0A1G2HX69"/>
<dbReference type="InterPro" id="IPR013767">
    <property type="entry name" value="PAS_fold"/>
</dbReference>
<dbReference type="NCBIfam" id="TIGR00229">
    <property type="entry name" value="sensory_box"/>
    <property type="match status" value="1"/>
</dbReference>
<keyword evidence="1" id="KW-1133">Transmembrane helix</keyword>
<evidence type="ECO:0000256" key="1">
    <source>
        <dbReference type="SAM" id="Phobius"/>
    </source>
</evidence>
<dbReference type="GO" id="GO:0006355">
    <property type="term" value="P:regulation of DNA-templated transcription"/>
    <property type="evidence" value="ECO:0007669"/>
    <property type="project" value="InterPro"/>
</dbReference>
<dbReference type="Gene3D" id="2.60.40.10">
    <property type="entry name" value="Immunoglobulins"/>
    <property type="match status" value="1"/>
</dbReference>
<dbReference type="EMBL" id="MHOS01000043">
    <property type="protein sequence ID" value="OGZ67134.1"/>
    <property type="molecule type" value="Genomic_DNA"/>
</dbReference>
<dbReference type="SMART" id="SM00091">
    <property type="entry name" value="PAS"/>
    <property type="match status" value="1"/>
</dbReference>
<reference evidence="3 4" key="1">
    <citation type="journal article" date="2016" name="Nat. Commun.">
        <title>Thousands of microbial genomes shed light on interconnected biogeochemical processes in an aquifer system.</title>
        <authorList>
            <person name="Anantharaman K."/>
            <person name="Brown C.T."/>
            <person name="Hug L.A."/>
            <person name="Sharon I."/>
            <person name="Castelle C.J."/>
            <person name="Probst A.J."/>
            <person name="Thomas B.C."/>
            <person name="Singh A."/>
            <person name="Wilkins M.J."/>
            <person name="Karaoz U."/>
            <person name="Brodie E.L."/>
            <person name="Williams K.H."/>
            <person name="Hubbard S.S."/>
            <person name="Banfield J.F."/>
        </authorList>
    </citation>
    <scope>NUCLEOTIDE SEQUENCE [LARGE SCALE GENOMIC DNA]</scope>
</reference>
<evidence type="ECO:0000313" key="3">
    <source>
        <dbReference type="EMBL" id="OGZ67134.1"/>
    </source>
</evidence>
<dbReference type="InterPro" id="IPR000014">
    <property type="entry name" value="PAS"/>
</dbReference>
<comment type="caution">
    <text evidence="3">The sequence shown here is derived from an EMBL/GenBank/DDBJ whole genome shotgun (WGS) entry which is preliminary data.</text>
</comment>
<evidence type="ECO:0000313" key="4">
    <source>
        <dbReference type="Proteomes" id="UP000176421"/>
    </source>
</evidence>
<dbReference type="SUPFAM" id="SSF55785">
    <property type="entry name" value="PYP-like sensor domain (PAS domain)"/>
    <property type="match status" value="1"/>
</dbReference>
<sequence>MQDSAITSSDGSGTNVLSKTNDGVVSVVAEKVVPEAPIAPKQIVREPVFAGKLPEKPNIRIPLYPDSTKWYNLIGSFNAIWDLPLDISGISTAVNHQPSFIPAAKSEGLFDDKSFPALSDGIIYLHVRFKNNVGWGPTQHYKIAIDTQPPLAFDVKVLESFPSDNPVPTLQFNTNDSLSGISEYKVLSGNGDLMRIPADSFSGEYKVLPQAPGKQYIIVRAVDNAGNSVESGIDIEILPIASPVISYINKDLFKSGGGFEMEGTAVAGEEILFSLKNSKGSVAYSGSTQVDQNGNWYLKINQPFKTGTYFAEITAQDERGATSLSVKSDSFRSNVGGINITIIVTILLIIIFIVLLLRSPRELLSKVPVLAFLRMRIEKGLTTLIGDKFRYYEGDLQSLTKSFDYIQDHVVVTDSHGNILYANKAMEEMTGFKQEDVIGKNPGDLWGGGMSEDFYQKMWHTIKVEKKKFIGKVKNKRKNGQEYMQDLRVYPVLDDKGEVKYFIGIEPNM</sequence>
<dbReference type="Pfam" id="PF00989">
    <property type="entry name" value="PAS"/>
    <property type="match status" value="1"/>
</dbReference>
<feature type="transmembrane region" description="Helical" evidence="1">
    <location>
        <begin position="335"/>
        <end position="357"/>
    </location>
</feature>